<reference evidence="1 2" key="1">
    <citation type="submission" date="2017-04" db="EMBL/GenBank/DDBJ databases">
        <authorList>
            <person name="Afonso C.L."/>
            <person name="Miller P.J."/>
            <person name="Scott M.A."/>
            <person name="Spackman E."/>
            <person name="Goraichik I."/>
            <person name="Dimitrov K.M."/>
            <person name="Suarez D.L."/>
            <person name="Swayne D.E."/>
        </authorList>
    </citation>
    <scope>NUCLEOTIDE SEQUENCE [LARGE SCALE GENOMIC DNA]</scope>
    <source>
        <strain evidence="1 2">DSM 43828</strain>
    </source>
</reference>
<gene>
    <name evidence="1" type="ORF">SAMN05661093_02841</name>
</gene>
<protein>
    <recommendedName>
        <fullName evidence="3">PglD N-terminal domain-containing protein</fullName>
    </recommendedName>
</protein>
<name>A0A1W2D4P0_KIBAR</name>
<evidence type="ECO:0000313" key="2">
    <source>
        <dbReference type="Proteomes" id="UP000192674"/>
    </source>
</evidence>
<accession>A0A1W2D4P0</accession>
<proteinExistence type="predicted"/>
<dbReference type="InterPro" id="IPR029063">
    <property type="entry name" value="SAM-dependent_MTases_sf"/>
</dbReference>
<dbReference type="AlphaFoldDB" id="A0A1W2D4P0"/>
<dbReference type="SUPFAM" id="SSF53335">
    <property type="entry name" value="S-adenosyl-L-methionine-dependent methyltransferases"/>
    <property type="match status" value="1"/>
</dbReference>
<sequence length="99" mass="10577">MNSKKPGCADDDAGVAPILLLGAGDRARAALAAVRRRPYAWIPVGFLDDDPTMHGKDVDGVPVLGSIDLVYELPEAGLVACDPGVRDRVLLPDERWVMP</sequence>
<dbReference type="EMBL" id="FWXV01000002">
    <property type="protein sequence ID" value="SMC92409.1"/>
    <property type="molecule type" value="Genomic_DNA"/>
</dbReference>
<evidence type="ECO:0008006" key="3">
    <source>
        <dbReference type="Google" id="ProtNLM"/>
    </source>
</evidence>
<keyword evidence="2" id="KW-1185">Reference proteome</keyword>
<dbReference type="Gene3D" id="3.40.50.720">
    <property type="entry name" value="NAD(P)-binding Rossmann-like Domain"/>
    <property type="match status" value="1"/>
</dbReference>
<evidence type="ECO:0000313" key="1">
    <source>
        <dbReference type="EMBL" id="SMC92409.1"/>
    </source>
</evidence>
<organism evidence="1 2">
    <name type="scientific">Kibdelosporangium aridum</name>
    <dbReference type="NCBI Taxonomy" id="2030"/>
    <lineage>
        <taxon>Bacteria</taxon>
        <taxon>Bacillati</taxon>
        <taxon>Actinomycetota</taxon>
        <taxon>Actinomycetes</taxon>
        <taxon>Pseudonocardiales</taxon>
        <taxon>Pseudonocardiaceae</taxon>
        <taxon>Kibdelosporangium</taxon>
    </lineage>
</organism>
<dbReference type="Proteomes" id="UP000192674">
    <property type="component" value="Unassembled WGS sequence"/>
</dbReference>